<dbReference type="EMBL" id="JZWV01000109">
    <property type="protein sequence ID" value="KJY37337.1"/>
    <property type="molecule type" value="Genomic_DNA"/>
</dbReference>
<comment type="caution">
    <text evidence="1">The sequence shown here is derived from an EMBL/GenBank/DDBJ whole genome shotgun (WGS) entry which is preliminary data.</text>
</comment>
<evidence type="ECO:0000313" key="2">
    <source>
        <dbReference type="Proteomes" id="UP000033551"/>
    </source>
</evidence>
<proteinExistence type="predicted"/>
<keyword evidence="2" id="KW-1185">Reference proteome</keyword>
<protein>
    <submittedName>
        <fullName evidence="1">Uncharacterized protein</fullName>
    </submittedName>
</protein>
<accession>A0A0F4JSJ0</accession>
<evidence type="ECO:0000313" key="1">
    <source>
        <dbReference type="EMBL" id="KJY37337.1"/>
    </source>
</evidence>
<reference evidence="1 2" key="1">
    <citation type="submission" date="2015-02" db="EMBL/GenBank/DDBJ databases">
        <authorList>
            <person name="Ju K.-S."/>
            <person name="Doroghazi J.R."/>
            <person name="Metcalf W."/>
        </authorList>
    </citation>
    <scope>NUCLEOTIDE SEQUENCE [LARGE SCALE GENOMIC DNA]</scope>
    <source>
        <strain evidence="1 2">NRRL ISP-5550</strain>
    </source>
</reference>
<gene>
    <name evidence="1" type="ORF">VR44_05915</name>
</gene>
<dbReference type="AlphaFoldDB" id="A0A0F4JSJ0"/>
<sequence length="67" mass="6970">MPQRSQASGQPAEWSVACGWADCQAVMDLFQSSPVRAVREAGKAVLLALPVGEEDGLDGGEQGAGPW</sequence>
<dbReference type="Proteomes" id="UP000033551">
    <property type="component" value="Unassembled WGS sequence"/>
</dbReference>
<name>A0A0F4JSJ0_9ACTN</name>
<organism evidence="1 2">
    <name type="scientific">Streptomyces katrae</name>
    <dbReference type="NCBI Taxonomy" id="68223"/>
    <lineage>
        <taxon>Bacteria</taxon>
        <taxon>Bacillati</taxon>
        <taxon>Actinomycetota</taxon>
        <taxon>Actinomycetes</taxon>
        <taxon>Kitasatosporales</taxon>
        <taxon>Streptomycetaceae</taxon>
        <taxon>Streptomyces</taxon>
    </lineage>
</organism>